<dbReference type="GO" id="GO:0016405">
    <property type="term" value="F:CoA-ligase activity"/>
    <property type="evidence" value="ECO:0007669"/>
    <property type="project" value="TreeGrafter"/>
</dbReference>
<name>A0A8K0GDQ3_IGNLU</name>
<dbReference type="Gene3D" id="3.30.300.30">
    <property type="match status" value="1"/>
</dbReference>
<dbReference type="PANTHER" id="PTHR24096">
    <property type="entry name" value="LONG-CHAIN-FATTY-ACID--COA LIGASE"/>
    <property type="match status" value="1"/>
</dbReference>
<keyword evidence="3" id="KW-0436">Ligase</keyword>
<evidence type="ECO:0000313" key="8">
    <source>
        <dbReference type="Proteomes" id="UP000801492"/>
    </source>
</evidence>
<proteinExistence type="inferred from homology"/>
<dbReference type="Pfam" id="PF13193">
    <property type="entry name" value="AMP-binding_C"/>
    <property type="match status" value="1"/>
</dbReference>
<accession>A0A8K0GDQ3</accession>
<evidence type="ECO:0000259" key="5">
    <source>
        <dbReference type="Pfam" id="PF00501"/>
    </source>
</evidence>
<feature type="domain" description="AMP-dependent synthetase/ligase" evidence="5">
    <location>
        <begin position="53"/>
        <end position="403"/>
    </location>
</feature>
<comment type="subcellular location">
    <subcellularLocation>
        <location evidence="1">Peroxisome</location>
    </subcellularLocation>
</comment>
<dbReference type="Proteomes" id="UP000801492">
    <property type="component" value="Unassembled WGS sequence"/>
</dbReference>
<dbReference type="InterPro" id="IPR000873">
    <property type="entry name" value="AMP-dep_synth/lig_dom"/>
</dbReference>
<dbReference type="CDD" id="cd05911">
    <property type="entry name" value="Firefly_Luc_like"/>
    <property type="match status" value="1"/>
</dbReference>
<dbReference type="PROSITE" id="PS00455">
    <property type="entry name" value="AMP_BINDING"/>
    <property type="match status" value="1"/>
</dbReference>
<dbReference type="InterPro" id="IPR020845">
    <property type="entry name" value="AMP-binding_CS"/>
</dbReference>
<feature type="domain" description="AMP-binding enzyme C-terminal" evidence="6">
    <location>
        <begin position="455"/>
        <end position="531"/>
    </location>
</feature>
<dbReference type="PANTHER" id="PTHR24096:SF149">
    <property type="entry name" value="AMP-BINDING DOMAIN-CONTAINING PROTEIN-RELATED"/>
    <property type="match status" value="1"/>
</dbReference>
<comment type="similarity">
    <text evidence="2">Belongs to the ATP-dependent AMP-binding enzyme family.</text>
</comment>
<dbReference type="SUPFAM" id="SSF56801">
    <property type="entry name" value="Acetyl-CoA synthetase-like"/>
    <property type="match status" value="1"/>
</dbReference>
<reference evidence="7" key="1">
    <citation type="submission" date="2019-08" db="EMBL/GenBank/DDBJ databases">
        <title>The genome of the North American firefly Photinus pyralis.</title>
        <authorList>
            <consortium name="Photinus pyralis genome working group"/>
            <person name="Fallon T.R."/>
            <person name="Sander Lower S.E."/>
            <person name="Weng J.-K."/>
        </authorList>
    </citation>
    <scope>NUCLEOTIDE SEQUENCE</scope>
    <source>
        <strain evidence="7">TRF0915ILg1</strain>
        <tissue evidence="7">Whole body</tissue>
    </source>
</reference>
<dbReference type="AlphaFoldDB" id="A0A8K0GDQ3"/>
<organism evidence="7 8">
    <name type="scientific">Ignelater luminosus</name>
    <name type="common">Cucubano</name>
    <name type="synonym">Pyrophorus luminosus</name>
    <dbReference type="NCBI Taxonomy" id="2038154"/>
    <lineage>
        <taxon>Eukaryota</taxon>
        <taxon>Metazoa</taxon>
        <taxon>Ecdysozoa</taxon>
        <taxon>Arthropoda</taxon>
        <taxon>Hexapoda</taxon>
        <taxon>Insecta</taxon>
        <taxon>Pterygota</taxon>
        <taxon>Neoptera</taxon>
        <taxon>Endopterygota</taxon>
        <taxon>Coleoptera</taxon>
        <taxon>Polyphaga</taxon>
        <taxon>Elateriformia</taxon>
        <taxon>Elateroidea</taxon>
        <taxon>Elateridae</taxon>
        <taxon>Agrypninae</taxon>
        <taxon>Pyrophorini</taxon>
        <taxon>Ignelater</taxon>
    </lineage>
</organism>
<dbReference type="FunFam" id="3.30.300.30:FF:000007">
    <property type="entry name" value="4-coumarate--CoA ligase 2"/>
    <property type="match status" value="1"/>
</dbReference>
<dbReference type="GO" id="GO:0005777">
    <property type="term" value="C:peroxisome"/>
    <property type="evidence" value="ECO:0007669"/>
    <property type="project" value="UniProtKB-SubCell"/>
</dbReference>
<dbReference type="Gene3D" id="2.30.38.10">
    <property type="entry name" value="Luciferase, Domain 3"/>
    <property type="match status" value="1"/>
</dbReference>
<dbReference type="InterPro" id="IPR045851">
    <property type="entry name" value="AMP-bd_C_sf"/>
</dbReference>
<evidence type="ECO:0000256" key="4">
    <source>
        <dbReference type="ARBA" id="ARBA00023140"/>
    </source>
</evidence>
<evidence type="ECO:0008006" key="9">
    <source>
        <dbReference type="Google" id="ProtNLM"/>
    </source>
</evidence>
<dbReference type="Gene3D" id="3.40.50.980">
    <property type="match status" value="2"/>
</dbReference>
<gene>
    <name evidence="7" type="ORF">ILUMI_05305</name>
</gene>
<evidence type="ECO:0000256" key="3">
    <source>
        <dbReference type="ARBA" id="ARBA00022598"/>
    </source>
</evidence>
<dbReference type="OrthoDB" id="10253869at2759"/>
<dbReference type="InterPro" id="IPR025110">
    <property type="entry name" value="AMP-bd_C"/>
</dbReference>
<comment type="caution">
    <text evidence="7">The sequence shown here is derived from an EMBL/GenBank/DDBJ whole genome shotgun (WGS) entry which is preliminary data.</text>
</comment>
<dbReference type="Pfam" id="PF00501">
    <property type="entry name" value="AMP-binding"/>
    <property type="match status" value="1"/>
</dbReference>
<keyword evidence="8" id="KW-1185">Reference proteome</keyword>
<dbReference type="EMBL" id="VTPC01001956">
    <property type="protein sequence ID" value="KAF2900900.1"/>
    <property type="molecule type" value="Genomic_DNA"/>
</dbReference>
<protein>
    <recommendedName>
        <fullName evidence="9">Firefly luciferase</fullName>
    </recommendedName>
</protein>
<evidence type="ECO:0000313" key="7">
    <source>
        <dbReference type="EMBL" id="KAF2900900.1"/>
    </source>
</evidence>
<evidence type="ECO:0000256" key="2">
    <source>
        <dbReference type="ARBA" id="ARBA00006432"/>
    </source>
</evidence>
<evidence type="ECO:0000256" key="1">
    <source>
        <dbReference type="ARBA" id="ARBA00004275"/>
    </source>
</evidence>
<evidence type="ECO:0000259" key="6">
    <source>
        <dbReference type="Pfam" id="PF13193"/>
    </source>
</evidence>
<keyword evidence="4" id="KW-0576">Peroxisome</keyword>
<sequence>MVSEDPNIIVGPHYERTTDSSLGELFLMLLRNHNDIVLQVDARTGEKLPANLLLNRAVLLAKWLQKNHLGPGDSISMSSENRLEYCIIPIAAFLTGITFVPLNPEYTSGEIKHVLDLSKPKLIFCSANTANRIISGKANYPYVKNYILLDKIYKESHDVISYEDIVKGAKTDSVDEEFVATPVNPDEAVAVILCSSGTTGLPKGVMTTHYNITAYIEIASIILERNLRDSYDSEDAPEVLTGVAPFFHGMGFMLMLLSMLGGRTLVVYSKFDPKEFLQSIPKYKITTLVIPPPIVLFLIKHPMVKNYDLSSIREIKSGAAALGKEVEQEVSQRLTLKHLNQNYGMTETTLGVLMPTGGDHRVGSVGKLVPGMKCKVVDSEGNSLGPNKEGELCFQGPLVMKGYINNPTATADIIDKDNWLHSGDIGYYDNDGYFFIVDRLKELIKYKGFQVAPAELETLLMTHSAVADAAVVGMEDELVGELPLAFVVKKPMQKVTAADLEKYIAERVSSAKRLRGGVHFVEAIPRNPTGKILRRILRERVRKMHSKL</sequence>